<evidence type="ECO:0000313" key="3">
    <source>
        <dbReference type="Proteomes" id="UP000679179"/>
    </source>
</evidence>
<reference evidence="2" key="1">
    <citation type="submission" date="2021-03" db="EMBL/GenBank/DDBJ databases">
        <title>Taxonomic study of Clostridium polyendosporum from meadow-gley soil under rice.</title>
        <authorList>
            <person name="Kobayashi H."/>
            <person name="Tanizawa Y."/>
            <person name="Yagura M."/>
        </authorList>
    </citation>
    <scope>NUCLEOTIDE SEQUENCE</scope>
    <source>
        <strain evidence="2">JCM 30710</strain>
    </source>
</reference>
<evidence type="ECO:0000313" key="2">
    <source>
        <dbReference type="EMBL" id="GIM28953.1"/>
    </source>
</evidence>
<comment type="caution">
    <text evidence="2">The sequence shown here is derived from an EMBL/GenBank/DDBJ whole genome shotgun (WGS) entry which is preliminary data.</text>
</comment>
<dbReference type="AlphaFoldDB" id="A0A919VLV0"/>
<proteinExistence type="predicted"/>
<sequence>MSKYKDIKSKQQSMIAESEDSRTAQNGFLGRGNSGVQPGIRDTKGKR</sequence>
<feature type="region of interest" description="Disordered" evidence="1">
    <location>
        <begin position="1"/>
        <end position="47"/>
    </location>
</feature>
<dbReference type="Proteomes" id="UP000679179">
    <property type="component" value="Unassembled WGS sequence"/>
</dbReference>
<name>A0A919VLV0_9CLOT</name>
<gene>
    <name evidence="2" type="ORF">CPJCM30710_16190</name>
</gene>
<protein>
    <submittedName>
        <fullName evidence="2">Uncharacterized protein</fullName>
    </submittedName>
</protein>
<dbReference type="RefSeq" id="WP_212903667.1">
    <property type="nucleotide sequence ID" value="NZ_BOPZ01000011.1"/>
</dbReference>
<evidence type="ECO:0000256" key="1">
    <source>
        <dbReference type="SAM" id="MobiDB-lite"/>
    </source>
</evidence>
<organism evidence="2 3">
    <name type="scientific">Clostridium polyendosporum</name>
    <dbReference type="NCBI Taxonomy" id="69208"/>
    <lineage>
        <taxon>Bacteria</taxon>
        <taxon>Bacillati</taxon>
        <taxon>Bacillota</taxon>
        <taxon>Clostridia</taxon>
        <taxon>Eubacteriales</taxon>
        <taxon>Clostridiaceae</taxon>
        <taxon>Clostridium</taxon>
    </lineage>
</organism>
<accession>A0A919VLV0</accession>
<keyword evidence="3" id="KW-1185">Reference proteome</keyword>
<dbReference type="EMBL" id="BOPZ01000011">
    <property type="protein sequence ID" value="GIM28953.1"/>
    <property type="molecule type" value="Genomic_DNA"/>
</dbReference>